<reference evidence="4 5" key="1">
    <citation type="submission" date="2020-01" db="EMBL/GenBank/DDBJ databases">
        <title>Insect and environment-associated Actinomycetes.</title>
        <authorList>
            <person name="Currrie C."/>
            <person name="Chevrette M."/>
            <person name="Carlson C."/>
            <person name="Stubbendieck R."/>
            <person name="Wendt-Pienkowski E."/>
        </authorList>
    </citation>
    <scope>NUCLEOTIDE SEQUENCE [LARGE SCALE GENOMIC DNA]</scope>
    <source>
        <strain evidence="4 5">SID11342</strain>
    </source>
</reference>
<protein>
    <submittedName>
        <fullName evidence="4">Glycosyltransferase family 4 protein</fullName>
    </submittedName>
</protein>
<organism evidence="4 5">
    <name type="scientific">Streptomyces halstedii</name>
    <dbReference type="NCBI Taxonomy" id="1944"/>
    <lineage>
        <taxon>Bacteria</taxon>
        <taxon>Bacillati</taxon>
        <taxon>Actinomycetota</taxon>
        <taxon>Actinomycetes</taxon>
        <taxon>Kitasatosporales</taxon>
        <taxon>Streptomycetaceae</taxon>
        <taxon>Streptomyces</taxon>
    </lineage>
</organism>
<comment type="caution">
    <text evidence="4">The sequence shown here is derived from an EMBL/GenBank/DDBJ whole genome shotgun (WGS) entry which is preliminary data.</text>
</comment>
<dbReference type="EMBL" id="JAAGLQ010000532">
    <property type="protein sequence ID" value="NEA18596.1"/>
    <property type="molecule type" value="Genomic_DNA"/>
</dbReference>
<evidence type="ECO:0000259" key="3">
    <source>
        <dbReference type="Pfam" id="PF13579"/>
    </source>
</evidence>
<dbReference type="RefSeq" id="WP_164347654.1">
    <property type="nucleotide sequence ID" value="NZ_JAAGLQ010000532.1"/>
</dbReference>
<proteinExistence type="predicted"/>
<feature type="non-terminal residue" evidence="4">
    <location>
        <position position="97"/>
    </location>
</feature>
<keyword evidence="1" id="KW-0328">Glycosyltransferase</keyword>
<name>A0A6N9U9D6_STRHA</name>
<evidence type="ECO:0000313" key="4">
    <source>
        <dbReference type="EMBL" id="NEA18596.1"/>
    </source>
</evidence>
<dbReference type="Gene3D" id="3.40.50.2000">
    <property type="entry name" value="Glycogen Phosphorylase B"/>
    <property type="match status" value="1"/>
</dbReference>
<evidence type="ECO:0000256" key="1">
    <source>
        <dbReference type="ARBA" id="ARBA00022676"/>
    </source>
</evidence>
<accession>A0A6N9U9D6</accession>
<dbReference type="Pfam" id="PF13579">
    <property type="entry name" value="Glyco_trans_4_4"/>
    <property type="match status" value="1"/>
</dbReference>
<evidence type="ECO:0000313" key="5">
    <source>
        <dbReference type="Proteomes" id="UP000471293"/>
    </source>
</evidence>
<dbReference type="AlphaFoldDB" id="A0A6N9U9D6"/>
<dbReference type="Proteomes" id="UP000471293">
    <property type="component" value="Unassembled WGS sequence"/>
</dbReference>
<evidence type="ECO:0000256" key="2">
    <source>
        <dbReference type="ARBA" id="ARBA00022679"/>
    </source>
</evidence>
<dbReference type="SUPFAM" id="SSF53756">
    <property type="entry name" value="UDP-Glycosyltransferase/glycogen phosphorylase"/>
    <property type="match status" value="1"/>
</dbReference>
<gene>
    <name evidence="4" type="ORF">G3I29_24435</name>
</gene>
<dbReference type="InterPro" id="IPR028098">
    <property type="entry name" value="Glyco_trans_4-like_N"/>
</dbReference>
<sequence length="97" mass="10664">RVWAWPAERVPGPRLAREVAAAGRLVRVCAPDVIHAHSAKAGLAGRLAVRGRIPTVFQPHAWSFEALEGRAAGLAEAWERFGARWSDRILCVSESER</sequence>
<feature type="non-terminal residue" evidence="4">
    <location>
        <position position="1"/>
    </location>
</feature>
<dbReference type="GO" id="GO:0016757">
    <property type="term" value="F:glycosyltransferase activity"/>
    <property type="evidence" value="ECO:0007669"/>
    <property type="project" value="UniProtKB-KW"/>
</dbReference>
<keyword evidence="2 4" id="KW-0808">Transferase</keyword>
<feature type="domain" description="Glycosyltransferase subfamily 4-like N-terminal" evidence="3">
    <location>
        <begin position="2"/>
        <end position="97"/>
    </location>
</feature>